<dbReference type="PRINTS" id="PR00081">
    <property type="entry name" value="GDHRDH"/>
</dbReference>
<evidence type="ECO:0000313" key="7">
    <source>
        <dbReference type="RefSeq" id="XP_010429382.1"/>
    </source>
</evidence>
<keyword evidence="3 5" id="KW-0560">Oxidoreductase</keyword>
<dbReference type="InterPro" id="IPR045313">
    <property type="entry name" value="CBR1-like"/>
</dbReference>
<dbReference type="PANTHER" id="PTHR43490">
    <property type="entry name" value="(+)-NEOMENTHOL DEHYDROGENASE"/>
    <property type="match status" value="1"/>
</dbReference>
<dbReference type="Proteomes" id="UP000694864">
    <property type="component" value="Chromosome 9"/>
</dbReference>
<dbReference type="InterPro" id="IPR036291">
    <property type="entry name" value="NAD(P)-bd_dom_sf"/>
</dbReference>
<evidence type="ECO:0000256" key="5">
    <source>
        <dbReference type="RuleBase" id="RU369024"/>
    </source>
</evidence>
<evidence type="ECO:0000256" key="4">
    <source>
        <dbReference type="RuleBase" id="RU000363"/>
    </source>
</evidence>
<keyword evidence="2 5" id="KW-0521">NADP</keyword>
<sequence>MAEETPNFGLCRYAIVTGGNRGIGLEICRQLANKGIRVVLTSRDDTRGLEAVETLKKEVGVSDHQSIVFHQLDVSDPASVTSLAEFVKTQFGKLDILINNAGVGGVITDVDALRAGTGKEGFKWEETITETYELAEECIKINYYGSKRMCEAFIPLLRLSDSPRIVNVSSFMGQVKNVLNEWAKGILSDVENLTEERVDEVINQLLSDMKEDTVKIKDLAKVMSAYVVSKAGLNGYTRILAKKHPEFRVNSVCPGFVKTDMNFKTGVLSVEEGASSPVRLALLPHQESPSGCFFDRHQVSEF</sequence>
<accession>A0ABM0TPM5</accession>
<evidence type="ECO:0000256" key="3">
    <source>
        <dbReference type="ARBA" id="ARBA00023002"/>
    </source>
</evidence>
<proteinExistence type="inferred from homology"/>
<dbReference type="PRINTS" id="PR00080">
    <property type="entry name" value="SDRFAMILY"/>
</dbReference>
<reference evidence="7" key="2">
    <citation type="submission" date="2025-08" db="UniProtKB">
        <authorList>
            <consortium name="RefSeq"/>
        </authorList>
    </citation>
    <scope>IDENTIFICATION</scope>
    <source>
        <tissue evidence="7">Leaf</tissue>
    </source>
</reference>
<evidence type="ECO:0000256" key="1">
    <source>
        <dbReference type="ARBA" id="ARBA00006484"/>
    </source>
</evidence>
<organism evidence="6 7">
    <name type="scientific">Camelina sativa</name>
    <name type="common">False flax</name>
    <name type="synonym">Myagrum sativum</name>
    <dbReference type="NCBI Taxonomy" id="90675"/>
    <lineage>
        <taxon>Eukaryota</taxon>
        <taxon>Viridiplantae</taxon>
        <taxon>Streptophyta</taxon>
        <taxon>Embryophyta</taxon>
        <taxon>Tracheophyta</taxon>
        <taxon>Spermatophyta</taxon>
        <taxon>Magnoliopsida</taxon>
        <taxon>eudicotyledons</taxon>
        <taxon>Gunneridae</taxon>
        <taxon>Pentapetalae</taxon>
        <taxon>rosids</taxon>
        <taxon>malvids</taxon>
        <taxon>Brassicales</taxon>
        <taxon>Brassicaceae</taxon>
        <taxon>Camelineae</taxon>
        <taxon>Camelina</taxon>
    </lineage>
</organism>
<gene>
    <name evidence="7" type="primary">LOC104713863</name>
</gene>
<protein>
    <recommendedName>
        <fullName evidence="5">Short-chain dehydrogenase/reductase</fullName>
        <ecNumber evidence="5">1.1.1.-</ecNumber>
    </recommendedName>
</protein>
<dbReference type="SUPFAM" id="SSF51735">
    <property type="entry name" value="NAD(P)-binding Rossmann-fold domains"/>
    <property type="match status" value="1"/>
</dbReference>
<name>A0ABM0TPM5_CAMSA</name>
<dbReference type="EC" id="1.1.1.-" evidence="5"/>
<dbReference type="RefSeq" id="XP_010429382.1">
    <property type="nucleotide sequence ID" value="XM_010431080.1"/>
</dbReference>
<dbReference type="CDD" id="cd05324">
    <property type="entry name" value="carb_red_PTCR-like_SDR_c"/>
    <property type="match status" value="1"/>
</dbReference>
<evidence type="ECO:0000256" key="2">
    <source>
        <dbReference type="ARBA" id="ARBA00022857"/>
    </source>
</evidence>
<dbReference type="InterPro" id="IPR002347">
    <property type="entry name" value="SDR_fam"/>
</dbReference>
<dbReference type="Gene3D" id="3.40.50.720">
    <property type="entry name" value="NAD(P)-binding Rossmann-like Domain"/>
    <property type="match status" value="1"/>
</dbReference>
<dbReference type="GeneID" id="104713863"/>
<keyword evidence="6" id="KW-1185">Reference proteome</keyword>
<comment type="similarity">
    <text evidence="1 4">Belongs to the short-chain dehydrogenases/reductases (SDR) family.</text>
</comment>
<reference evidence="6" key="1">
    <citation type="journal article" date="2014" name="Nat. Commun.">
        <title>The emerging biofuel crop Camelina sativa retains a highly undifferentiated hexaploid genome structure.</title>
        <authorList>
            <person name="Kagale S."/>
            <person name="Koh C."/>
            <person name="Nixon J."/>
            <person name="Bollina V."/>
            <person name="Clarke W.E."/>
            <person name="Tuteja R."/>
            <person name="Spillane C."/>
            <person name="Robinson S.J."/>
            <person name="Links M.G."/>
            <person name="Clarke C."/>
            <person name="Higgins E.E."/>
            <person name="Huebert T."/>
            <person name="Sharpe A.G."/>
            <person name="Parkin I.A."/>
        </authorList>
    </citation>
    <scope>NUCLEOTIDE SEQUENCE [LARGE SCALE GENOMIC DNA]</scope>
    <source>
        <strain evidence="6">cv. DH55</strain>
    </source>
</reference>
<evidence type="ECO:0000313" key="6">
    <source>
        <dbReference type="Proteomes" id="UP000694864"/>
    </source>
</evidence>
<dbReference type="PANTHER" id="PTHR43490:SF126">
    <property type="entry name" value="(+)-NEOMENTHOL DEHYDROGENASE-RELATED"/>
    <property type="match status" value="1"/>
</dbReference>
<dbReference type="Pfam" id="PF00106">
    <property type="entry name" value="adh_short"/>
    <property type="match status" value="2"/>
</dbReference>